<name>A0A641SDK4_BACOV</name>
<sequence>MIVARGQITISVTKDGQYPAQEFAKSTSGTVAPTSGWSKTPPACGTNEYLWMRTGIVIPPATSPVSWTTARIGAIDGATGAKGDKGETGPTGSQGIPGTSQYFHVKYSANANGNPMSDTPNTYIGTAVTTSAAAPTANTSYKWVQLKGSQGIKGDQGIAGPTGADGKTSYLHIKYSDNGTTFTANGGETPGAYIGQYTDFTAADSNTFSAYTWTKVKGDKGETGPTGSQGIPGTSQFFHVKYSANANGNPMSDTPNTYIGTAVTTSAA</sequence>
<keyword evidence="2" id="KW-0176">Collagen</keyword>
<feature type="region of interest" description="Disordered" evidence="1">
    <location>
        <begin position="78"/>
        <end position="97"/>
    </location>
</feature>
<protein>
    <submittedName>
        <fullName evidence="2">Collagen-like protein</fullName>
    </submittedName>
</protein>
<feature type="non-terminal residue" evidence="2">
    <location>
        <position position="268"/>
    </location>
</feature>
<organism evidence="2">
    <name type="scientific">Bacteroides ovatus</name>
    <dbReference type="NCBI Taxonomy" id="28116"/>
    <lineage>
        <taxon>Bacteria</taxon>
        <taxon>Pseudomonadati</taxon>
        <taxon>Bacteroidota</taxon>
        <taxon>Bacteroidia</taxon>
        <taxon>Bacteroidales</taxon>
        <taxon>Bacteroidaceae</taxon>
        <taxon>Bacteroides</taxon>
    </lineage>
</organism>
<accession>A0A641SDK4</accession>
<reference evidence="2" key="1">
    <citation type="journal article" date="2019" name="Nat. Med.">
        <title>A library of human gut bacterial isolates paired with longitudinal multiomics data enables mechanistic microbiome research.</title>
        <authorList>
            <person name="Poyet M."/>
            <person name="Groussin M."/>
            <person name="Gibbons S.M."/>
            <person name="Avila-Pacheco J."/>
            <person name="Jiang X."/>
            <person name="Kearney S.M."/>
            <person name="Perrotta A.R."/>
            <person name="Berdy B."/>
            <person name="Zhao S."/>
            <person name="Lieberman T.D."/>
            <person name="Swanson P.K."/>
            <person name="Smith M."/>
            <person name="Roesemann S."/>
            <person name="Alexander J.E."/>
            <person name="Rich S.A."/>
            <person name="Livny J."/>
            <person name="Vlamakis H."/>
            <person name="Clish C."/>
            <person name="Bullock K."/>
            <person name="Deik A."/>
            <person name="Scott J."/>
            <person name="Pierce K.A."/>
            <person name="Xavier R.J."/>
            <person name="Alm E.J."/>
        </authorList>
    </citation>
    <scope>NUCLEOTIDE SEQUENCE</scope>
    <source>
        <strain evidence="2">BIOML-A147</strain>
    </source>
</reference>
<proteinExistence type="predicted"/>
<dbReference type="EMBL" id="VWKO01000014">
    <property type="protein sequence ID" value="KAA4035427.1"/>
    <property type="molecule type" value="Genomic_DNA"/>
</dbReference>
<dbReference type="AlphaFoldDB" id="A0A641SDK4"/>
<evidence type="ECO:0000256" key="1">
    <source>
        <dbReference type="SAM" id="MobiDB-lite"/>
    </source>
</evidence>
<gene>
    <name evidence="2" type="ORF">F3D60_03995</name>
</gene>
<comment type="caution">
    <text evidence="2">The sequence shown here is derived from an EMBL/GenBank/DDBJ whole genome shotgun (WGS) entry which is preliminary data.</text>
</comment>
<evidence type="ECO:0000313" key="2">
    <source>
        <dbReference type="EMBL" id="KAA4035427.1"/>
    </source>
</evidence>